<dbReference type="EMBL" id="JAAAID010002750">
    <property type="protein sequence ID" value="KAG0004631.1"/>
    <property type="molecule type" value="Genomic_DNA"/>
</dbReference>
<proteinExistence type="predicted"/>
<gene>
    <name evidence="1" type="ORF">BGZ80_005588</name>
</gene>
<accession>A0A9P6MJC5</accession>
<evidence type="ECO:0000313" key="2">
    <source>
        <dbReference type="Proteomes" id="UP000703661"/>
    </source>
</evidence>
<comment type="caution">
    <text evidence="1">The sequence shown here is derived from an EMBL/GenBank/DDBJ whole genome shotgun (WGS) entry which is preliminary data.</text>
</comment>
<name>A0A9P6MJC5_9FUNG</name>
<keyword evidence="2" id="KW-1185">Reference proteome</keyword>
<evidence type="ECO:0000313" key="1">
    <source>
        <dbReference type="EMBL" id="KAG0004631.1"/>
    </source>
</evidence>
<reference evidence="1" key="1">
    <citation type="journal article" date="2020" name="Fungal Divers.">
        <title>Resolving the Mortierellaceae phylogeny through synthesis of multi-gene phylogenetics and phylogenomics.</title>
        <authorList>
            <person name="Vandepol N."/>
            <person name="Liber J."/>
            <person name="Desiro A."/>
            <person name="Na H."/>
            <person name="Kennedy M."/>
            <person name="Barry K."/>
            <person name="Grigoriev I.V."/>
            <person name="Miller A.N."/>
            <person name="O'Donnell K."/>
            <person name="Stajich J.E."/>
            <person name="Bonito G."/>
        </authorList>
    </citation>
    <scope>NUCLEOTIDE SEQUENCE</scope>
    <source>
        <strain evidence="1">NRRL 2769</strain>
    </source>
</reference>
<protein>
    <submittedName>
        <fullName evidence="1">Uncharacterized protein</fullName>
    </submittedName>
</protein>
<organism evidence="1 2">
    <name type="scientific">Entomortierella chlamydospora</name>
    <dbReference type="NCBI Taxonomy" id="101097"/>
    <lineage>
        <taxon>Eukaryota</taxon>
        <taxon>Fungi</taxon>
        <taxon>Fungi incertae sedis</taxon>
        <taxon>Mucoromycota</taxon>
        <taxon>Mortierellomycotina</taxon>
        <taxon>Mortierellomycetes</taxon>
        <taxon>Mortierellales</taxon>
        <taxon>Mortierellaceae</taxon>
        <taxon>Entomortierella</taxon>
    </lineage>
</organism>
<dbReference type="AlphaFoldDB" id="A0A9P6MJC5"/>
<dbReference type="OrthoDB" id="10335669at2759"/>
<sequence>MHFLRVVLPRRHRSAGAQQLRTHRGQYRDRPYDEMRKSMDLLYTTEVVPFLEKRAEAQALEAMKRIKTKICKVAVEEAKKARVTCHFQDSISDLEDSIEKGLKENWRKDILAFYDLSDDDFAELQELRE</sequence>
<dbReference type="Proteomes" id="UP000703661">
    <property type="component" value="Unassembled WGS sequence"/>
</dbReference>